<evidence type="ECO:0008006" key="4">
    <source>
        <dbReference type="Google" id="ProtNLM"/>
    </source>
</evidence>
<dbReference type="InterPro" id="IPR021215">
    <property type="entry name" value="DUF2752"/>
</dbReference>
<feature type="transmembrane region" description="Helical" evidence="1">
    <location>
        <begin position="154"/>
        <end position="171"/>
    </location>
</feature>
<feature type="transmembrane region" description="Helical" evidence="1">
    <location>
        <begin position="113"/>
        <end position="133"/>
    </location>
</feature>
<dbReference type="Pfam" id="PF10825">
    <property type="entry name" value="DUF2752"/>
    <property type="match status" value="1"/>
</dbReference>
<evidence type="ECO:0000256" key="1">
    <source>
        <dbReference type="SAM" id="Phobius"/>
    </source>
</evidence>
<reference evidence="2" key="1">
    <citation type="submission" date="2021-01" db="EMBL/GenBank/DDBJ databases">
        <title>Whole genome shotgun sequence of Rugosimonospora africana NBRC 104875.</title>
        <authorList>
            <person name="Komaki H."/>
            <person name="Tamura T."/>
        </authorList>
    </citation>
    <scope>NUCLEOTIDE SEQUENCE</scope>
    <source>
        <strain evidence="2">NBRC 104875</strain>
    </source>
</reference>
<keyword evidence="1" id="KW-0472">Membrane</keyword>
<evidence type="ECO:0000313" key="3">
    <source>
        <dbReference type="Proteomes" id="UP000642748"/>
    </source>
</evidence>
<organism evidence="2 3">
    <name type="scientific">Rugosimonospora africana</name>
    <dbReference type="NCBI Taxonomy" id="556532"/>
    <lineage>
        <taxon>Bacteria</taxon>
        <taxon>Bacillati</taxon>
        <taxon>Actinomycetota</taxon>
        <taxon>Actinomycetes</taxon>
        <taxon>Micromonosporales</taxon>
        <taxon>Micromonosporaceae</taxon>
        <taxon>Rugosimonospora</taxon>
    </lineage>
</organism>
<protein>
    <recommendedName>
        <fullName evidence="4">DUF2752 domain-containing protein</fullName>
    </recommendedName>
</protein>
<name>A0A8J3QPA0_9ACTN</name>
<dbReference type="RefSeq" id="WP_203917357.1">
    <property type="nucleotide sequence ID" value="NZ_BONZ01000015.1"/>
</dbReference>
<comment type="caution">
    <text evidence="2">The sequence shown here is derived from an EMBL/GenBank/DDBJ whole genome shotgun (WGS) entry which is preliminary data.</text>
</comment>
<keyword evidence="1" id="KW-1133">Transmembrane helix</keyword>
<gene>
    <name evidence="2" type="ORF">Raf01_18690</name>
</gene>
<feature type="transmembrane region" description="Helical" evidence="1">
    <location>
        <begin position="48"/>
        <end position="70"/>
    </location>
</feature>
<dbReference type="AlphaFoldDB" id="A0A8J3QPA0"/>
<keyword evidence="3" id="KW-1185">Reference proteome</keyword>
<dbReference type="Proteomes" id="UP000642748">
    <property type="component" value="Unassembled WGS sequence"/>
</dbReference>
<dbReference type="EMBL" id="BONZ01000015">
    <property type="protein sequence ID" value="GIH13697.1"/>
    <property type="molecule type" value="Genomic_DNA"/>
</dbReference>
<accession>A0A8J3QPA0</accession>
<keyword evidence="1" id="KW-0812">Transmembrane</keyword>
<proteinExistence type="predicted"/>
<sequence length="181" mass="19917">MSSEVVPQPAILSDHGHDHPHQPQVYVLAPARPTGPVTRLFIRVFAKVPAWATPLAVLVCFLGGVSYVVATNPTDADAFSSPTCLIRLTTGFDCPGCGGTRAFWFLLHGNIPAAARSHLLAVFAAPFLVYWYVAWLADTAFKWKLPPLRLTPKAISIFLSAWGIFTIARNLPWAPFNWFFV</sequence>
<evidence type="ECO:0000313" key="2">
    <source>
        <dbReference type="EMBL" id="GIH13697.1"/>
    </source>
</evidence>